<dbReference type="Proteomes" id="UP000050525">
    <property type="component" value="Unassembled WGS sequence"/>
</dbReference>
<protein>
    <submittedName>
        <fullName evidence="2">Uncharacterized protein</fullName>
    </submittedName>
</protein>
<feature type="compositionally biased region" description="Basic and acidic residues" evidence="1">
    <location>
        <begin position="1"/>
        <end position="12"/>
    </location>
</feature>
<gene>
    <name evidence="2" type="ORF">Y1Q_0002448</name>
</gene>
<dbReference type="AlphaFoldDB" id="A0A151NY14"/>
<feature type="compositionally biased region" description="Polar residues" evidence="1">
    <location>
        <begin position="13"/>
        <end position="23"/>
    </location>
</feature>
<evidence type="ECO:0000313" key="3">
    <source>
        <dbReference type="Proteomes" id="UP000050525"/>
    </source>
</evidence>
<evidence type="ECO:0000313" key="2">
    <source>
        <dbReference type="EMBL" id="KYO41757.1"/>
    </source>
</evidence>
<organism evidence="2 3">
    <name type="scientific">Alligator mississippiensis</name>
    <name type="common">American alligator</name>
    <dbReference type="NCBI Taxonomy" id="8496"/>
    <lineage>
        <taxon>Eukaryota</taxon>
        <taxon>Metazoa</taxon>
        <taxon>Chordata</taxon>
        <taxon>Craniata</taxon>
        <taxon>Vertebrata</taxon>
        <taxon>Euteleostomi</taxon>
        <taxon>Archelosauria</taxon>
        <taxon>Archosauria</taxon>
        <taxon>Crocodylia</taxon>
        <taxon>Alligatoridae</taxon>
        <taxon>Alligatorinae</taxon>
        <taxon>Alligator</taxon>
    </lineage>
</organism>
<feature type="region of interest" description="Disordered" evidence="1">
    <location>
        <begin position="1"/>
        <end position="23"/>
    </location>
</feature>
<reference evidence="2 3" key="1">
    <citation type="journal article" date="2012" name="Genome Biol.">
        <title>Sequencing three crocodilian genomes to illuminate the evolution of archosaurs and amniotes.</title>
        <authorList>
            <person name="St John J.A."/>
            <person name="Braun E.L."/>
            <person name="Isberg S.R."/>
            <person name="Miles L.G."/>
            <person name="Chong A.Y."/>
            <person name="Gongora J."/>
            <person name="Dalzell P."/>
            <person name="Moran C."/>
            <person name="Bed'hom B."/>
            <person name="Abzhanov A."/>
            <person name="Burgess S.C."/>
            <person name="Cooksey A.M."/>
            <person name="Castoe T.A."/>
            <person name="Crawford N.G."/>
            <person name="Densmore L.D."/>
            <person name="Drew J.C."/>
            <person name="Edwards S.V."/>
            <person name="Faircloth B.C."/>
            <person name="Fujita M.K."/>
            <person name="Greenwold M.J."/>
            <person name="Hoffmann F.G."/>
            <person name="Howard J.M."/>
            <person name="Iguchi T."/>
            <person name="Janes D.E."/>
            <person name="Khan S.Y."/>
            <person name="Kohno S."/>
            <person name="de Koning A.J."/>
            <person name="Lance S.L."/>
            <person name="McCarthy F.M."/>
            <person name="McCormack J.E."/>
            <person name="Merchant M.E."/>
            <person name="Peterson D.G."/>
            <person name="Pollock D.D."/>
            <person name="Pourmand N."/>
            <person name="Raney B.J."/>
            <person name="Roessler K.A."/>
            <person name="Sanford J.R."/>
            <person name="Sawyer R.H."/>
            <person name="Schmidt C.J."/>
            <person name="Triplett E.W."/>
            <person name="Tuberville T.D."/>
            <person name="Venegas-Anaya M."/>
            <person name="Howard J.T."/>
            <person name="Jarvis E.D."/>
            <person name="Guillette L.J.Jr."/>
            <person name="Glenn T.C."/>
            <person name="Green R.E."/>
            <person name="Ray D.A."/>
        </authorList>
    </citation>
    <scope>NUCLEOTIDE SEQUENCE [LARGE SCALE GENOMIC DNA]</scope>
    <source>
        <strain evidence="2">KSC_2009_1</strain>
    </source>
</reference>
<dbReference type="EMBL" id="AKHW03001615">
    <property type="protein sequence ID" value="KYO41757.1"/>
    <property type="molecule type" value="Genomic_DNA"/>
</dbReference>
<evidence type="ECO:0000256" key="1">
    <source>
        <dbReference type="SAM" id="MobiDB-lite"/>
    </source>
</evidence>
<comment type="caution">
    <text evidence="2">The sequence shown here is derived from an EMBL/GenBank/DDBJ whole genome shotgun (WGS) entry which is preliminary data.</text>
</comment>
<proteinExistence type="predicted"/>
<keyword evidence="3" id="KW-1185">Reference proteome</keyword>
<name>A0A151NY14_ALLMI</name>
<sequence>MSYHLKERDSKRIQQNNGLTGQSSSETWQATVCQCCTWTKINNWSYCSQDGEANIFRSGITLEYLMASTIVLIFRDAKSKDDLAPLFQVLRSPSIPGDIGYSFGPGGFTADGLERCQQPHFCGISEQGPV</sequence>
<accession>A0A151NY14</accession>